<sequence>MTNSNLISIVPSDQAAREDLVKGLNEYIKLEEIIESSKEAMKNIVTSQYEKHSEQFSEPLKKGKFSKQFKLVVKEHLAAKASEAIQENDEAIGAYEVIKNKLI</sequence>
<organism evidence="1 2">
    <name type="scientific">Aeromonas phage 2L372D</name>
    <dbReference type="NCBI Taxonomy" id="2588097"/>
    <lineage>
        <taxon>Viruses</taxon>
        <taxon>Duplodnaviria</taxon>
        <taxon>Heunggongvirae</taxon>
        <taxon>Uroviricota</taxon>
        <taxon>Caudoviricetes</taxon>
        <taxon>Plateaulakevirus</taxon>
        <taxon>Plateaulakevirus pv2L372D</taxon>
    </lineage>
</organism>
<evidence type="ECO:0000313" key="1">
    <source>
        <dbReference type="EMBL" id="QDB74075.1"/>
    </source>
</evidence>
<reference evidence="1 2" key="1">
    <citation type="submission" date="2019-04" db="EMBL/GenBank/DDBJ databases">
        <title>Nine Novel Phages from a Plateau Lake in Southwest China Provide Insights into Aeromonas Phage Diversity.</title>
        <authorList>
            <person name="Xiao W."/>
            <person name="Bai M."/>
            <person name="Wang Y."/>
            <person name="Cui X."/>
        </authorList>
    </citation>
    <scope>NUCLEOTIDE SEQUENCE [LARGE SCALE GENOMIC DNA]</scope>
</reference>
<dbReference type="Proteomes" id="UP000316128">
    <property type="component" value="Segment"/>
</dbReference>
<proteinExistence type="predicted"/>
<name>A0A4Y5TYI3_9CAUD</name>
<accession>A0A4Y5TYI3</accession>
<keyword evidence="2" id="KW-1185">Reference proteome</keyword>
<evidence type="ECO:0000313" key="2">
    <source>
        <dbReference type="Proteomes" id="UP000316128"/>
    </source>
</evidence>
<dbReference type="EMBL" id="MK804893">
    <property type="protein sequence ID" value="QDB74075.1"/>
    <property type="molecule type" value="Genomic_DNA"/>
</dbReference>
<gene>
    <name evidence="1" type="ORF">2L372D_161</name>
</gene>
<protein>
    <submittedName>
        <fullName evidence="1">Uncharacterized protein</fullName>
    </submittedName>
</protein>